<evidence type="ECO:0000313" key="1">
    <source>
        <dbReference type="EMBL" id="KAL2076235.1"/>
    </source>
</evidence>
<comment type="caution">
    <text evidence="1">The sequence shown here is derived from an EMBL/GenBank/DDBJ whole genome shotgun (WGS) entry which is preliminary data.</text>
</comment>
<evidence type="ECO:0000313" key="2">
    <source>
        <dbReference type="Proteomes" id="UP001595075"/>
    </source>
</evidence>
<dbReference type="Proteomes" id="UP001595075">
    <property type="component" value="Unassembled WGS sequence"/>
</dbReference>
<accession>A0ABR4D2B5</accession>
<gene>
    <name evidence="1" type="ORF">VTL71DRAFT_1178</name>
</gene>
<sequence length="160" mass="17652">MKDCSTRTVEIRIQQLRDGGDRNKSMWKAGAIAFVPLVKYWGWFCDSNVTFNRVAIDALGLSDFASIKELYRWAKAVADRSTLFQPLQPVGGVSGRGIGQQAAMDLMAELVHLKPVNGQILSGTRAAAINIHLRRFAVTALAETFPQEFGVGKWREGVIS</sequence>
<proteinExistence type="predicted"/>
<name>A0ABR4D2B5_9HELO</name>
<reference evidence="1 2" key="1">
    <citation type="journal article" date="2024" name="Commun. Biol.">
        <title>Comparative genomic analysis of thermophilic fungi reveals convergent evolutionary adaptations and gene losses.</title>
        <authorList>
            <person name="Steindorff A.S."/>
            <person name="Aguilar-Pontes M.V."/>
            <person name="Robinson A.J."/>
            <person name="Andreopoulos B."/>
            <person name="LaButti K."/>
            <person name="Kuo A."/>
            <person name="Mondo S."/>
            <person name="Riley R."/>
            <person name="Otillar R."/>
            <person name="Haridas S."/>
            <person name="Lipzen A."/>
            <person name="Grimwood J."/>
            <person name="Schmutz J."/>
            <person name="Clum A."/>
            <person name="Reid I.D."/>
            <person name="Moisan M.C."/>
            <person name="Butler G."/>
            <person name="Nguyen T.T.M."/>
            <person name="Dewar K."/>
            <person name="Conant G."/>
            <person name="Drula E."/>
            <person name="Henrissat B."/>
            <person name="Hansel C."/>
            <person name="Singer S."/>
            <person name="Hutchinson M.I."/>
            <person name="de Vries R.P."/>
            <person name="Natvig D.O."/>
            <person name="Powell A.J."/>
            <person name="Tsang A."/>
            <person name="Grigoriev I.V."/>
        </authorList>
    </citation>
    <scope>NUCLEOTIDE SEQUENCE [LARGE SCALE GENOMIC DNA]</scope>
    <source>
        <strain evidence="1 2">CBS 494.80</strain>
    </source>
</reference>
<organism evidence="1 2">
    <name type="scientific">Oculimacula yallundae</name>
    <dbReference type="NCBI Taxonomy" id="86028"/>
    <lineage>
        <taxon>Eukaryota</taxon>
        <taxon>Fungi</taxon>
        <taxon>Dikarya</taxon>
        <taxon>Ascomycota</taxon>
        <taxon>Pezizomycotina</taxon>
        <taxon>Leotiomycetes</taxon>
        <taxon>Helotiales</taxon>
        <taxon>Ploettnerulaceae</taxon>
        <taxon>Oculimacula</taxon>
    </lineage>
</organism>
<protein>
    <submittedName>
        <fullName evidence="1">Uncharacterized protein</fullName>
    </submittedName>
</protein>
<keyword evidence="2" id="KW-1185">Reference proteome</keyword>
<dbReference type="EMBL" id="JAZHXI010000001">
    <property type="protein sequence ID" value="KAL2076235.1"/>
    <property type="molecule type" value="Genomic_DNA"/>
</dbReference>